<sequence length="129" mass="15826">MKRILKWLLGILVAMIIITNLPILNKNFMLTFDGKGHFKYSNSNASFTYLESLSFKNGFLTDWSINRFIEEMQPSIENQEVYRLYKINPLCFWRWHYYIFISRHYKYKSWEEIEPNRVPYDSVNMWQDF</sequence>
<evidence type="ECO:0000256" key="1">
    <source>
        <dbReference type="SAM" id="Phobius"/>
    </source>
</evidence>
<evidence type="ECO:0000313" key="2">
    <source>
        <dbReference type="EMBL" id="SMG32631.1"/>
    </source>
</evidence>
<name>A0A1X7JWU1_9SPHI</name>
<evidence type="ECO:0000313" key="3">
    <source>
        <dbReference type="Proteomes" id="UP000192980"/>
    </source>
</evidence>
<dbReference type="Proteomes" id="UP000192980">
    <property type="component" value="Unassembled WGS sequence"/>
</dbReference>
<organism evidence="2 3">
    <name type="scientific">Sphingobacterium psychroaquaticum</name>
    <dbReference type="NCBI Taxonomy" id="561061"/>
    <lineage>
        <taxon>Bacteria</taxon>
        <taxon>Pseudomonadati</taxon>
        <taxon>Bacteroidota</taxon>
        <taxon>Sphingobacteriia</taxon>
        <taxon>Sphingobacteriales</taxon>
        <taxon>Sphingobacteriaceae</taxon>
        <taxon>Sphingobacterium</taxon>
    </lineage>
</organism>
<gene>
    <name evidence="2" type="ORF">SAMN05660862_2275</name>
</gene>
<accession>A0A1X7JWU1</accession>
<keyword evidence="1" id="KW-0472">Membrane</keyword>
<dbReference type="EMBL" id="FXAU01000003">
    <property type="protein sequence ID" value="SMG32631.1"/>
    <property type="molecule type" value="Genomic_DNA"/>
</dbReference>
<dbReference type="AlphaFoldDB" id="A0A1X7JWU1"/>
<keyword evidence="3" id="KW-1185">Reference proteome</keyword>
<keyword evidence="1" id="KW-1133">Transmembrane helix</keyword>
<reference evidence="2 3" key="1">
    <citation type="submission" date="2017-04" db="EMBL/GenBank/DDBJ databases">
        <authorList>
            <person name="Afonso C.L."/>
            <person name="Miller P.J."/>
            <person name="Scott M.A."/>
            <person name="Spackman E."/>
            <person name="Goraichik I."/>
            <person name="Dimitrov K.M."/>
            <person name="Suarez D.L."/>
            <person name="Swayne D.E."/>
        </authorList>
    </citation>
    <scope>NUCLEOTIDE SEQUENCE [LARGE SCALE GENOMIC DNA]</scope>
    <source>
        <strain evidence="2 3">DSM 22418</strain>
    </source>
</reference>
<feature type="transmembrane region" description="Helical" evidence="1">
    <location>
        <begin position="7"/>
        <end position="24"/>
    </location>
</feature>
<proteinExistence type="predicted"/>
<dbReference type="RefSeq" id="WP_085472991.1">
    <property type="nucleotide sequence ID" value="NZ_FXAU01000003.1"/>
</dbReference>
<dbReference type="OrthoDB" id="1267667at2"/>
<keyword evidence="1" id="KW-0812">Transmembrane</keyword>
<protein>
    <submittedName>
        <fullName evidence="2">Uncharacterized protein</fullName>
    </submittedName>
</protein>